<feature type="chain" id="PRO_5046179222" description="Chitin-binding type-2 domain-containing protein" evidence="1">
    <location>
        <begin position="19"/>
        <end position="452"/>
    </location>
</feature>
<dbReference type="EMBL" id="AP028919">
    <property type="protein sequence ID" value="BET00367.1"/>
    <property type="molecule type" value="Genomic_DNA"/>
</dbReference>
<keyword evidence="1" id="KW-0732">Signal</keyword>
<protein>
    <recommendedName>
        <fullName evidence="2">Chitin-binding type-2 domain-containing protein</fullName>
    </recommendedName>
</protein>
<dbReference type="InterPro" id="IPR002557">
    <property type="entry name" value="Chitin-bd_dom"/>
</dbReference>
<feature type="domain" description="Chitin-binding type-2" evidence="2">
    <location>
        <begin position="400"/>
        <end position="452"/>
    </location>
</feature>
<dbReference type="SUPFAM" id="SSF57625">
    <property type="entry name" value="Invertebrate chitin-binding proteins"/>
    <property type="match status" value="4"/>
</dbReference>
<evidence type="ECO:0000256" key="1">
    <source>
        <dbReference type="SAM" id="SignalP"/>
    </source>
</evidence>
<gene>
    <name evidence="3" type="ORF">NTJ_13185</name>
</gene>
<proteinExistence type="predicted"/>
<evidence type="ECO:0000313" key="4">
    <source>
        <dbReference type="Proteomes" id="UP001307889"/>
    </source>
</evidence>
<name>A0ABN7BB74_9HEMI</name>
<keyword evidence="4" id="KW-1185">Reference proteome</keyword>
<feature type="domain" description="Chitin-binding type-2" evidence="2">
    <location>
        <begin position="241"/>
        <end position="287"/>
    </location>
</feature>
<evidence type="ECO:0000259" key="2">
    <source>
        <dbReference type="PROSITE" id="PS50940"/>
    </source>
</evidence>
<organism evidence="3 4">
    <name type="scientific">Nesidiocoris tenuis</name>
    <dbReference type="NCBI Taxonomy" id="355587"/>
    <lineage>
        <taxon>Eukaryota</taxon>
        <taxon>Metazoa</taxon>
        <taxon>Ecdysozoa</taxon>
        <taxon>Arthropoda</taxon>
        <taxon>Hexapoda</taxon>
        <taxon>Insecta</taxon>
        <taxon>Pterygota</taxon>
        <taxon>Neoptera</taxon>
        <taxon>Paraneoptera</taxon>
        <taxon>Hemiptera</taxon>
        <taxon>Heteroptera</taxon>
        <taxon>Panheteroptera</taxon>
        <taxon>Cimicomorpha</taxon>
        <taxon>Miridae</taxon>
        <taxon>Dicyphina</taxon>
        <taxon>Nesidiocoris</taxon>
    </lineage>
</organism>
<dbReference type="InterPro" id="IPR036508">
    <property type="entry name" value="Chitin-bd_dom_sf"/>
</dbReference>
<dbReference type="Pfam" id="PF01607">
    <property type="entry name" value="CBM_14"/>
    <property type="match status" value="2"/>
</dbReference>
<accession>A0ABN7BB74</accession>
<feature type="domain" description="Chitin-binding type-2" evidence="2">
    <location>
        <begin position="37"/>
        <end position="88"/>
    </location>
</feature>
<reference evidence="3 4" key="1">
    <citation type="submission" date="2023-09" db="EMBL/GenBank/DDBJ databases">
        <title>Nesidiocoris tenuis whole genome shotgun sequence.</title>
        <authorList>
            <person name="Shibata T."/>
            <person name="Shimoda M."/>
            <person name="Kobayashi T."/>
            <person name="Uehara T."/>
        </authorList>
    </citation>
    <scope>NUCLEOTIDE SEQUENCE [LARGE SCALE GENOMIC DNA]</scope>
    <source>
        <strain evidence="3 4">Japan</strain>
    </source>
</reference>
<sequence length="452" mass="50945">MMRVSTLLLLIWSSSAIGAPNGQQTGVDQFSSVVLTAGGCLDGTKVAEIGCYRYKECIEGVWVTRTCPGNQLFSEGKCRVYTEVECDRQVCTIGTKTAYPQDCRKYLLCDENHKQVVENCPTSDFPKIYDYVFDPATSECEKVWAWKAENCGTAVAVGGSGLKSAFPQDCQKYLAYQDDKQVVVDCPTSNFPYVYKYVFNPASSECERIWAWKLGDCVKSASGQKSTENGPTRSIREVVNPDDCIEDDTKYDTRPGVCSTYMYCHNGRWTRRSCEKGKFYNDETKECGTDSCPFEAVPGNCEAFRSTKNADVFGKCDFGMIFDKFKNECVEFASGTCAEIECEGLERKNHPSNCGRYLQCKNQQWLKKSCGWFQNEFDIESRTCVFGWFTDRAATCRYDPAECAEGLTIPVGNDCRRYVICKDKSLQEHSCIWPKKFDTSSSKCVWWGAQCS</sequence>
<dbReference type="PROSITE" id="PS50940">
    <property type="entry name" value="CHIT_BIND_II"/>
    <property type="match status" value="3"/>
</dbReference>
<dbReference type="SMART" id="SM00494">
    <property type="entry name" value="ChtBD2"/>
    <property type="match status" value="5"/>
</dbReference>
<dbReference type="Proteomes" id="UP001307889">
    <property type="component" value="Chromosome 11"/>
</dbReference>
<evidence type="ECO:0000313" key="3">
    <source>
        <dbReference type="EMBL" id="BET00367.1"/>
    </source>
</evidence>
<dbReference type="Gene3D" id="2.170.140.10">
    <property type="entry name" value="Chitin binding domain"/>
    <property type="match status" value="1"/>
</dbReference>
<feature type="signal peptide" evidence="1">
    <location>
        <begin position="1"/>
        <end position="18"/>
    </location>
</feature>